<evidence type="ECO:0000256" key="6">
    <source>
        <dbReference type="PIRSR" id="PIRSR000149-4"/>
    </source>
</evidence>
<feature type="binding site" evidence="5">
    <location>
        <position position="38"/>
    </location>
    <ligand>
        <name>NAD(+)</name>
        <dbReference type="ChEBI" id="CHEBI:57540"/>
    </ligand>
</feature>
<feature type="binding site" evidence="4">
    <location>
        <position position="237"/>
    </location>
    <ligand>
        <name>D-glyceraldehyde 3-phosphate</name>
        <dbReference type="ChEBI" id="CHEBI:59776"/>
    </ligand>
</feature>
<dbReference type="PROSITE" id="PS00071">
    <property type="entry name" value="GAPDH"/>
    <property type="match status" value="1"/>
</dbReference>
<dbReference type="FunFam" id="3.30.360.10:FF:000002">
    <property type="entry name" value="Glyceraldehyde-3-phosphate dehydrogenase"/>
    <property type="match status" value="1"/>
</dbReference>
<keyword evidence="5" id="KW-0547">Nucleotide-binding</keyword>
<feature type="binding site" evidence="5">
    <location>
        <begin position="12"/>
        <end position="13"/>
    </location>
    <ligand>
        <name>NAD(+)</name>
        <dbReference type="ChEBI" id="CHEBI:57540"/>
    </ligand>
</feature>
<dbReference type="GO" id="GO:0016620">
    <property type="term" value="F:oxidoreductase activity, acting on the aldehyde or oxo group of donors, NAD or NADP as acceptor"/>
    <property type="evidence" value="ECO:0007669"/>
    <property type="project" value="InterPro"/>
</dbReference>
<accession>A0A7W9SRG0</accession>
<dbReference type="Gene3D" id="3.30.360.10">
    <property type="entry name" value="Dihydrodipicolinate Reductase, domain 2"/>
    <property type="match status" value="1"/>
</dbReference>
<evidence type="ECO:0000256" key="7">
    <source>
        <dbReference type="RuleBase" id="RU000397"/>
    </source>
</evidence>
<comment type="caution">
    <text evidence="10">The sequence shown here is derived from an EMBL/GenBank/DDBJ whole genome shotgun (WGS) entry which is preliminary data.</text>
</comment>
<dbReference type="GO" id="GO:0006006">
    <property type="term" value="P:glucose metabolic process"/>
    <property type="evidence" value="ECO:0007669"/>
    <property type="project" value="InterPro"/>
</dbReference>
<dbReference type="EC" id="1.2.1.-" evidence="8"/>
<dbReference type="Pfam" id="PF02800">
    <property type="entry name" value="Gp_dh_C"/>
    <property type="match status" value="1"/>
</dbReference>
<dbReference type="SMART" id="SM00846">
    <property type="entry name" value="Gp_dh_N"/>
    <property type="match status" value="1"/>
</dbReference>
<feature type="domain" description="Glyceraldehyde 3-phosphate dehydrogenase NAD(P) binding" evidence="9">
    <location>
        <begin position="3"/>
        <end position="156"/>
    </location>
</feature>
<dbReference type="InterPro" id="IPR020830">
    <property type="entry name" value="GlycerAld_3-P_DH_AS"/>
</dbReference>
<dbReference type="InterPro" id="IPR020828">
    <property type="entry name" value="GlycerAld_3-P_DH_NAD(P)-bd"/>
</dbReference>
<comment type="similarity">
    <text evidence="1 7">Belongs to the glyceraldehyde-3-phosphate dehydrogenase family.</text>
</comment>
<dbReference type="PANTHER" id="PTHR43148">
    <property type="entry name" value="GLYCERALDEHYDE-3-PHOSPHATE DEHYDROGENASE 2"/>
    <property type="match status" value="1"/>
</dbReference>
<dbReference type="PRINTS" id="PR00078">
    <property type="entry name" value="G3PDHDRGNASE"/>
</dbReference>
<feature type="binding site" evidence="4">
    <location>
        <position position="186"/>
    </location>
    <ligand>
        <name>D-glyceraldehyde 3-phosphate</name>
        <dbReference type="ChEBI" id="CHEBI:59776"/>
    </ligand>
</feature>
<feature type="site" description="Activates thiol group during catalysis" evidence="6">
    <location>
        <position position="183"/>
    </location>
</feature>
<feature type="binding site" evidence="5">
    <location>
        <position position="124"/>
    </location>
    <ligand>
        <name>NAD(+)</name>
        <dbReference type="ChEBI" id="CHEBI:57540"/>
    </ligand>
</feature>
<dbReference type="SUPFAM" id="SSF55347">
    <property type="entry name" value="Glyceraldehyde-3-phosphate dehydrogenase-like, C-terminal domain"/>
    <property type="match status" value="1"/>
</dbReference>
<dbReference type="FunFam" id="3.40.50.720:FF:000001">
    <property type="entry name" value="Glyceraldehyde-3-phosphate dehydrogenase"/>
    <property type="match status" value="1"/>
</dbReference>
<dbReference type="InterPro" id="IPR036291">
    <property type="entry name" value="NAD(P)-bd_dom_sf"/>
</dbReference>
<evidence type="ECO:0000313" key="11">
    <source>
        <dbReference type="Proteomes" id="UP000520814"/>
    </source>
</evidence>
<dbReference type="CDD" id="cd05214">
    <property type="entry name" value="GAPDH_I_N"/>
    <property type="match status" value="1"/>
</dbReference>
<dbReference type="Pfam" id="PF00044">
    <property type="entry name" value="Gp_dh_N"/>
    <property type="match status" value="1"/>
</dbReference>
<dbReference type="CDD" id="cd18126">
    <property type="entry name" value="GAPDH_I_C"/>
    <property type="match status" value="1"/>
</dbReference>
<keyword evidence="2 8" id="KW-0560">Oxidoreductase</keyword>
<feature type="binding site" evidence="4">
    <location>
        <begin position="214"/>
        <end position="215"/>
    </location>
    <ligand>
        <name>D-glyceraldehyde 3-phosphate</name>
        <dbReference type="ChEBI" id="CHEBI:59776"/>
    </ligand>
</feature>
<feature type="binding site" evidence="5">
    <location>
        <position position="319"/>
    </location>
    <ligand>
        <name>NAD(+)</name>
        <dbReference type="ChEBI" id="CHEBI:57540"/>
    </ligand>
</feature>
<dbReference type="EMBL" id="JACHGW010000003">
    <property type="protein sequence ID" value="MBB6051462.1"/>
    <property type="molecule type" value="Genomic_DNA"/>
</dbReference>
<evidence type="ECO:0000259" key="9">
    <source>
        <dbReference type="SMART" id="SM00846"/>
    </source>
</evidence>
<dbReference type="RefSeq" id="WP_184198466.1">
    <property type="nucleotide sequence ID" value="NZ_JACHGW010000003.1"/>
</dbReference>
<feature type="binding site" evidence="4">
    <location>
        <begin position="155"/>
        <end position="157"/>
    </location>
    <ligand>
        <name>D-glyceraldehyde 3-phosphate</name>
        <dbReference type="ChEBI" id="CHEBI:59776"/>
    </ligand>
</feature>
<name>A0A7W9SRG0_ARMRO</name>
<sequence length="339" mass="36245">MAVRVGINGFGRIGRLTFRAIYEKYGLSGDVQIVAINDLTDAPTNAHLLKYDSNYGPFKGTVGYEGTDLVVDGQKIQVFAEKDPAAIPWSTENVDIVVESTGFFTDATKAVAHKQGTVKKVVISAPAKNEDLTIVLGVNEHMYDPAKHHVISNASCTTNGLAPVAKVLHESFGIEKGLLTTIHAYTNSQKTVDTAAKDLRDARAAAMNIVPSSTGAAKAVGLVIPELQGKFTGMAFRVPTPTVSVVDFTALLSKDAPVADINAAMKAASETPGFQGILQYNDEPLVSTDLKGNPHSSIFSAIDTVGLGNFVKVVSWYDNEWGYSNRLADLLNFLEDKGL</sequence>
<evidence type="ECO:0000256" key="2">
    <source>
        <dbReference type="ARBA" id="ARBA00023002"/>
    </source>
</evidence>
<reference evidence="10 11" key="1">
    <citation type="submission" date="2020-08" db="EMBL/GenBank/DDBJ databases">
        <title>Genomic Encyclopedia of Type Strains, Phase IV (KMG-IV): sequencing the most valuable type-strain genomes for metagenomic binning, comparative biology and taxonomic classification.</title>
        <authorList>
            <person name="Goeker M."/>
        </authorList>
    </citation>
    <scope>NUCLEOTIDE SEQUENCE [LARGE SCALE GENOMIC DNA]</scope>
    <source>
        <strain evidence="10 11">DSM 23562</strain>
    </source>
</reference>
<gene>
    <name evidence="10" type="ORF">HNQ39_003272</name>
</gene>
<evidence type="ECO:0000313" key="10">
    <source>
        <dbReference type="EMBL" id="MBB6051462.1"/>
    </source>
</evidence>
<evidence type="ECO:0000256" key="5">
    <source>
        <dbReference type="PIRSR" id="PIRSR000149-3"/>
    </source>
</evidence>
<evidence type="ECO:0000256" key="4">
    <source>
        <dbReference type="PIRSR" id="PIRSR000149-2"/>
    </source>
</evidence>
<dbReference type="InterPro" id="IPR006424">
    <property type="entry name" value="Glyceraldehyde-3-P_DH_1"/>
</dbReference>
<evidence type="ECO:0000256" key="1">
    <source>
        <dbReference type="ARBA" id="ARBA00007406"/>
    </source>
</evidence>
<dbReference type="GO" id="GO:0051287">
    <property type="term" value="F:NAD binding"/>
    <property type="evidence" value="ECO:0007669"/>
    <property type="project" value="InterPro"/>
</dbReference>
<evidence type="ECO:0000256" key="3">
    <source>
        <dbReference type="PIRSR" id="PIRSR000149-1"/>
    </source>
</evidence>
<dbReference type="NCBIfam" id="TIGR01534">
    <property type="entry name" value="GAPDH-I"/>
    <property type="match status" value="1"/>
</dbReference>
<dbReference type="Proteomes" id="UP000520814">
    <property type="component" value="Unassembled WGS sequence"/>
</dbReference>
<dbReference type="GO" id="GO:0050661">
    <property type="term" value="F:NADP binding"/>
    <property type="evidence" value="ECO:0007669"/>
    <property type="project" value="InterPro"/>
</dbReference>
<protein>
    <recommendedName>
        <fullName evidence="8">Glyceraldehyde-3-phosphate dehydrogenase</fullName>
        <ecNumber evidence="8">1.2.1.-</ecNumber>
    </recommendedName>
</protein>
<dbReference type="SUPFAM" id="SSF51735">
    <property type="entry name" value="NAD(P)-binding Rossmann-fold domains"/>
    <property type="match status" value="1"/>
</dbReference>
<organism evidence="10 11">
    <name type="scientific">Armatimonas rosea</name>
    <dbReference type="NCBI Taxonomy" id="685828"/>
    <lineage>
        <taxon>Bacteria</taxon>
        <taxon>Bacillati</taxon>
        <taxon>Armatimonadota</taxon>
        <taxon>Armatimonadia</taxon>
        <taxon>Armatimonadales</taxon>
        <taxon>Armatimonadaceae</taxon>
        <taxon>Armatimonas</taxon>
    </lineage>
</organism>
<proteinExistence type="inferred from homology"/>
<keyword evidence="11" id="KW-1185">Reference proteome</keyword>
<dbReference type="AlphaFoldDB" id="A0A7W9SRG0"/>
<dbReference type="InterPro" id="IPR020829">
    <property type="entry name" value="GlycerAld_3-P_DH_cat"/>
</dbReference>
<dbReference type="Gene3D" id="3.40.50.720">
    <property type="entry name" value="NAD(P)-binding Rossmann-like Domain"/>
    <property type="match status" value="1"/>
</dbReference>
<keyword evidence="5" id="KW-0520">NAD</keyword>
<dbReference type="InterPro" id="IPR020831">
    <property type="entry name" value="GlycerAld/Erythrose_P_DH"/>
</dbReference>
<dbReference type="PIRSF" id="PIRSF000149">
    <property type="entry name" value="GAP_DH"/>
    <property type="match status" value="1"/>
</dbReference>
<evidence type="ECO:0000256" key="8">
    <source>
        <dbReference type="RuleBase" id="RU361160"/>
    </source>
</evidence>
<feature type="active site" description="Nucleophile" evidence="3">
    <location>
        <position position="156"/>
    </location>
</feature>